<dbReference type="GO" id="GO:0008146">
    <property type="term" value="F:sulfotransferase activity"/>
    <property type="evidence" value="ECO:0007669"/>
    <property type="project" value="TreeGrafter"/>
</dbReference>
<keyword evidence="14" id="KW-0548">Nucleotidyltransferase</keyword>
<dbReference type="InterPro" id="IPR000594">
    <property type="entry name" value="ThiF_NAD_FAD-bd"/>
</dbReference>
<organism evidence="14">
    <name type="scientific">uncultured Thermomicrobiales bacterium</name>
    <dbReference type="NCBI Taxonomy" id="1645740"/>
    <lineage>
        <taxon>Bacteria</taxon>
        <taxon>Pseudomonadati</taxon>
        <taxon>Thermomicrobiota</taxon>
        <taxon>Thermomicrobia</taxon>
        <taxon>Thermomicrobiales</taxon>
        <taxon>environmental samples</taxon>
    </lineage>
</organism>
<dbReference type="Gene3D" id="3.40.50.720">
    <property type="entry name" value="NAD(P)-binding Rossmann-like Domain"/>
    <property type="match status" value="1"/>
</dbReference>
<dbReference type="GO" id="GO:0004792">
    <property type="term" value="F:thiosulfate-cyanide sulfurtransferase activity"/>
    <property type="evidence" value="ECO:0007669"/>
    <property type="project" value="TreeGrafter"/>
</dbReference>
<comment type="similarity">
    <text evidence="1">Belongs to the HesA/MoeB/ThiF family.</text>
</comment>
<evidence type="ECO:0000256" key="12">
    <source>
        <dbReference type="ARBA" id="ARBA00078531"/>
    </source>
</evidence>
<evidence type="ECO:0000256" key="5">
    <source>
        <dbReference type="ARBA" id="ARBA00052218"/>
    </source>
</evidence>
<evidence type="ECO:0000256" key="2">
    <source>
        <dbReference type="ARBA" id="ARBA00022679"/>
    </source>
</evidence>
<comment type="function">
    <text evidence="6">Catalyzes the adenylation by ATP of the carboxyl group of the C-terminal glycine of sulfur carrier protein MoaD.</text>
</comment>
<comment type="catalytic activity">
    <reaction evidence="5">
        <text>[molybdopterin-synthase sulfur-carrier protein]-C-terminal Gly-Gly + ATP + H(+) = [molybdopterin-synthase sulfur-carrier protein]-C-terminal Gly-Gly-AMP + diphosphate</text>
        <dbReference type="Rhea" id="RHEA:43616"/>
        <dbReference type="Rhea" id="RHEA-COMP:12159"/>
        <dbReference type="Rhea" id="RHEA-COMP:12202"/>
        <dbReference type="ChEBI" id="CHEBI:15378"/>
        <dbReference type="ChEBI" id="CHEBI:30616"/>
        <dbReference type="ChEBI" id="CHEBI:33019"/>
        <dbReference type="ChEBI" id="CHEBI:90618"/>
        <dbReference type="ChEBI" id="CHEBI:90778"/>
        <dbReference type="EC" id="2.7.7.80"/>
    </reaction>
</comment>
<dbReference type="InterPro" id="IPR035985">
    <property type="entry name" value="Ubiquitin-activating_enz"/>
</dbReference>
<evidence type="ECO:0000256" key="10">
    <source>
        <dbReference type="ARBA" id="ARBA00075110"/>
    </source>
</evidence>
<dbReference type="GO" id="GO:0061605">
    <property type="term" value="F:molybdopterin-synthase adenylyltransferase activity"/>
    <property type="evidence" value="ECO:0007669"/>
    <property type="project" value="UniProtKB-EC"/>
</dbReference>
<dbReference type="NCBIfam" id="NF006444">
    <property type="entry name" value="PRK08762.1"/>
    <property type="match status" value="1"/>
</dbReference>
<comment type="subunit">
    <text evidence="7">Homodimer. Forms a stable heterotetrameric complex of 2 MoeB and 2 MoaD during adenylation of MoaD.</text>
</comment>
<keyword evidence="2 14" id="KW-0808">Transferase</keyword>
<dbReference type="SUPFAM" id="SSF69572">
    <property type="entry name" value="Activating enzymes of the ubiquitin-like proteins"/>
    <property type="match status" value="1"/>
</dbReference>
<reference evidence="14" key="1">
    <citation type="submission" date="2020-02" db="EMBL/GenBank/DDBJ databases">
        <authorList>
            <person name="Meier V. D."/>
        </authorList>
    </citation>
    <scope>NUCLEOTIDE SEQUENCE</scope>
    <source>
        <strain evidence="14">AVDCRST_MAG87</strain>
    </source>
</reference>
<evidence type="ECO:0000256" key="8">
    <source>
        <dbReference type="ARBA" id="ARBA00066884"/>
    </source>
</evidence>
<dbReference type="Gene3D" id="3.40.250.10">
    <property type="entry name" value="Rhodanese-like domain"/>
    <property type="match status" value="1"/>
</dbReference>
<dbReference type="GO" id="GO:0008641">
    <property type="term" value="F:ubiquitin-like modifier activating enzyme activity"/>
    <property type="evidence" value="ECO:0007669"/>
    <property type="project" value="InterPro"/>
</dbReference>
<dbReference type="AlphaFoldDB" id="A0A6J4UF50"/>
<name>A0A6J4UF50_9BACT</name>
<dbReference type="NCBIfam" id="NF004281">
    <property type="entry name" value="PRK05690.1"/>
    <property type="match status" value="1"/>
</dbReference>
<proteinExistence type="inferred from homology"/>
<evidence type="ECO:0000256" key="9">
    <source>
        <dbReference type="ARBA" id="ARBA00073635"/>
    </source>
</evidence>
<dbReference type="SMART" id="SM00450">
    <property type="entry name" value="RHOD"/>
    <property type="match status" value="1"/>
</dbReference>
<dbReference type="EMBL" id="CADCWJ010000135">
    <property type="protein sequence ID" value="CAA9546753.1"/>
    <property type="molecule type" value="Genomic_DNA"/>
</dbReference>
<dbReference type="PROSITE" id="PS50206">
    <property type="entry name" value="RHODANESE_3"/>
    <property type="match status" value="1"/>
</dbReference>
<dbReference type="InterPro" id="IPR045886">
    <property type="entry name" value="ThiF/MoeB/HesA"/>
</dbReference>
<dbReference type="PANTHER" id="PTHR10953">
    <property type="entry name" value="UBIQUITIN-ACTIVATING ENZYME E1"/>
    <property type="match status" value="1"/>
</dbReference>
<dbReference type="SUPFAM" id="SSF52821">
    <property type="entry name" value="Rhodanese/Cell cycle control phosphatase"/>
    <property type="match status" value="1"/>
</dbReference>
<dbReference type="EC" id="2.7.7.80" evidence="8"/>
<dbReference type="FunFam" id="3.40.50.720:FF:000033">
    <property type="entry name" value="Adenylyltransferase and sulfurtransferase MOCS3"/>
    <property type="match status" value="1"/>
</dbReference>
<evidence type="ECO:0000256" key="11">
    <source>
        <dbReference type="ARBA" id="ARBA00075328"/>
    </source>
</evidence>
<keyword evidence="4" id="KW-0067">ATP-binding</keyword>
<dbReference type="GO" id="GO:0005524">
    <property type="term" value="F:ATP binding"/>
    <property type="evidence" value="ECO:0007669"/>
    <property type="project" value="UniProtKB-KW"/>
</dbReference>
<evidence type="ECO:0000256" key="6">
    <source>
        <dbReference type="ARBA" id="ARBA00055169"/>
    </source>
</evidence>
<sequence>MPSFRDLLDQARSRISEVDVPTAQARIAAAAPAIIDVREGDEVEQGIIPGATHIPRGFLELRVEDVLPDKDRPVLVYCAGGTRSALAAKSLQDLGYHDVSSLVGGFNAWKDAGGAWSQPASLSPDQRRRYSRHLLIPEIGEAGQQRLLDARVLLIGAGGLGSPAALYLAAAGVGTLGIVDGDDVDDSNLQRQIVHTTDRIGRPKVESARDAIAALNPDVTVELHPTRLTKENARSLIERYDVVLDGSDNFATRYLVNDICVLLKKPYSHGSIFRFEGQATTFDPRVESAPCYRCLFPEPPPPELAPSCAEAGVLGVLPGMIGMIQATEVVKLVLGIGDPLIGRLLLYDALGMTFRTLKLSKDPHCPMCGPDAPGSIDAVTYTDVSCAIPAPGLATAGRA</sequence>
<gene>
    <name evidence="14" type="ORF">AVDCRST_MAG87-535</name>
</gene>
<keyword evidence="3" id="KW-0547">Nucleotide-binding</keyword>
<evidence type="ECO:0000313" key="14">
    <source>
        <dbReference type="EMBL" id="CAA9546753.1"/>
    </source>
</evidence>
<dbReference type="Pfam" id="PF00581">
    <property type="entry name" value="Rhodanese"/>
    <property type="match status" value="1"/>
</dbReference>
<dbReference type="CDD" id="cd00757">
    <property type="entry name" value="ThiF_MoeB_HesA_family"/>
    <property type="match status" value="1"/>
</dbReference>
<evidence type="ECO:0000256" key="4">
    <source>
        <dbReference type="ARBA" id="ARBA00022840"/>
    </source>
</evidence>
<evidence type="ECO:0000256" key="1">
    <source>
        <dbReference type="ARBA" id="ARBA00009919"/>
    </source>
</evidence>
<dbReference type="InterPro" id="IPR001763">
    <property type="entry name" value="Rhodanese-like_dom"/>
</dbReference>
<evidence type="ECO:0000256" key="3">
    <source>
        <dbReference type="ARBA" id="ARBA00022741"/>
    </source>
</evidence>
<dbReference type="GO" id="GO:0005829">
    <property type="term" value="C:cytosol"/>
    <property type="evidence" value="ECO:0007669"/>
    <property type="project" value="TreeGrafter"/>
</dbReference>
<dbReference type="Pfam" id="PF00899">
    <property type="entry name" value="ThiF"/>
    <property type="match status" value="1"/>
</dbReference>
<feature type="domain" description="Rhodanese" evidence="13">
    <location>
        <begin position="28"/>
        <end position="118"/>
    </location>
</feature>
<evidence type="ECO:0000259" key="13">
    <source>
        <dbReference type="PROSITE" id="PS50206"/>
    </source>
</evidence>
<accession>A0A6J4UF50</accession>
<evidence type="ECO:0000256" key="7">
    <source>
        <dbReference type="ARBA" id="ARBA00063809"/>
    </source>
</evidence>
<protein>
    <recommendedName>
        <fullName evidence="9">Molybdopterin-synthase adenylyltransferase</fullName>
        <ecNumber evidence="8">2.7.7.80</ecNumber>
    </recommendedName>
    <alternativeName>
        <fullName evidence="12">MoaD protein adenylase</fullName>
    </alternativeName>
    <alternativeName>
        <fullName evidence="10">Molybdopterin-converting factor subunit 1 adenylase</fullName>
    </alternativeName>
    <alternativeName>
        <fullName evidence="11">Sulfur carrier protein MoaD adenylyltransferase</fullName>
    </alternativeName>
</protein>
<dbReference type="PANTHER" id="PTHR10953:SF102">
    <property type="entry name" value="ADENYLYLTRANSFERASE AND SULFURTRANSFERASE MOCS3"/>
    <property type="match status" value="1"/>
</dbReference>
<dbReference type="InterPro" id="IPR036873">
    <property type="entry name" value="Rhodanese-like_dom_sf"/>
</dbReference>